<accession>A0ACC2X3J0</accession>
<reference evidence="1" key="1">
    <citation type="submission" date="2023-04" db="EMBL/GenBank/DDBJ databases">
        <title>Draft Genome sequencing of Naganishia species isolated from polar environments using Oxford Nanopore Technology.</title>
        <authorList>
            <person name="Leo P."/>
            <person name="Venkateswaran K."/>
        </authorList>
    </citation>
    <scope>NUCLEOTIDE SEQUENCE</scope>
    <source>
        <strain evidence="1">MNA-CCFEE 5262</strain>
    </source>
</reference>
<gene>
    <name evidence="1" type="ORF">QFC20_000226</name>
</gene>
<keyword evidence="2" id="KW-1185">Reference proteome</keyword>
<sequence>MSFLDDSPELAADLADVFNILYPPSPSSTLQDDWEDEDSSTATVTKGGPADIVNLDGPVKDLAPLDVHELSTNDVDHEPTSESKFPGYVDSLLGKLSRKRIRAILDSTLPLIGHAAPDVEEKKSKKRRLIEMIQPGTSTPERSDSAISVLPQHRSSAHTKAIAGSFAKRDRQRSSTGTTTPRPSHSSAYNPFSALSYLSRLRTFSLTTYPSKPSVLLSPQTCAQAGWFNQGGKDRLFCQVCQKAWRVEMPTDVAAGGIKLNAGLKEKYIQLLAKQLVLAHTPSCPWRIRQCPPSIHQDLLFLNPPISSHLAPSAFDLESHILATAEIPSIAHFEEADFDLVSPLSTTETDCLTKNLNLALDEDVLPRENQSGPVSADKVHRNHATSSTPISSTAAVLTFFGWNVLRPGRPDSVQDDIPSNAPTTGPFVPDVLRCRICDRKIGLWAFRRTLRTGKEDKSNSTPKALDVLLEHREFCPIRTLAGSTGGTEGERPWWSDSAILHESQIGSMREEMLRVRRPEDSSGQVEQGSDGGHSDKNSLGNVVDVLKAFIRSGQA</sequence>
<comment type="caution">
    <text evidence="1">The sequence shown here is derived from an EMBL/GenBank/DDBJ whole genome shotgun (WGS) entry which is preliminary data.</text>
</comment>
<protein>
    <submittedName>
        <fullName evidence="1">Uncharacterized protein</fullName>
    </submittedName>
</protein>
<organism evidence="1 2">
    <name type="scientific">Naganishia adeliensis</name>
    <dbReference type="NCBI Taxonomy" id="92952"/>
    <lineage>
        <taxon>Eukaryota</taxon>
        <taxon>Fungi</taxon>
        <taxon>Dikarya</taxon>
        <taxon>Basidiomycota</taxon>
        <taxon>Agaricomycotina</taxon>
        <taxon>Tremellomycetes</taxon>
        <taxon>Filobasidiales</taxon>
        <taxon>Filobasidiaceae</taxon>
        <taxon>Naganishia</taxon>
    </lineage>
</organism>
<evidence type="ECO:0000313" key="2">
    <source>
        <dbReference type="Proteomes" id="UP001230649"/>
    </source>
</evidence>
<dbReference type="Proteomes" id="UP001230649">
    <property type="component" value="Unassembled WGS sequence"/>
</dbReference>
<evidence type="ECO:0000313" key="1">
    <source>
        <dbReference type="EMBL" id="KAJ9117945.1"/>
    </source>
</evidence>
<name>A0ACC2X3J0_9TREE</name>
<dbReference type="EMBL" id="JASBWS010000001">
    <property type="protein sequence ID" value="KAJ9117945.1"/>
    <property type="molecule type" value="Genomic_DNA"/>
</dbReference>
<proteinExistence type="predicted"/>